<proteinExistence type="predicted"/>
<gene>
    <name evidence="2" type="primary">LOC107902146</name>
</gene>
<organism evidence="1 2">
    <name type="scientific">Gossypium hirsutum</name>
    <name type="common">Upland cotton</name>
    <name type="synonym">Gossypium mexicanum</name>
    <dbReference type="NCBI Taxonomy" id="3635"/>
    <lineage>
        <taxon>Eukaryota</taxon>
        <taxon>Viridiplantae</taxon>
        <taxon>Streptophyta</taxon>
        <taxon>Embryophyta</taxon>
        <taxon>Tracheophyta</taxon>
        <taxon>Spermatophyta</taxon>
        <taxon>Magnoliopsida</taxon>
        <taxon>eudicotyledons</taxon>
        <taxon>Gunneridae</taxon>
        <taxon>Pentapetalae</taxon>
        <taxon>rosids</taxon>
        <taxon>malvids</taxon>
        <taxon>Malvales</taxon>
        <taxon>Malvaceae</taxon>
        <taxon>Malvoideae</taxon>
        <taxon>Gossypium</taxon>
    </lineage>
</organism>
<dbReference type="PANTHER" id="PTHR47481">
    <property type="match status" value="1"/>
</dbReference>
<evidence type="ECO:0008006" key="3">
    <source>
        <dbReference type="Google" id="ProtNLM"/>
    </source>
</evidence>
<dbReference type="Pfam" id="PF14223">
    <property type="entry name" value="Retrotran_gag_2"/>
    <property type="match status" value="1"/>
</dbReference>
<dbReference type="GeneID" id="107902146"/>
<keyword evidence="1" id="KW-1185">Reference proteome</keyword>
<dbReference type="Proteomes" id="UP000818029">
    <property type="component" value="Chromosome D06"/>
</dbReference>
<protein>
    <recommendedName>
        <fullName evidence="3">Retrotransposon gag domain-containing protein</fullName>
    </recommendedName>
</protein>
<dbReference type="PaxDb" id="3635-A0A1U8J6N8"/>
<reference evidence="1" key="1">
    <citation type="journal article" date="2020" name="Nat. Genet.">
        <title>Genomic diversifications of five Gossypium allopolyploid species and their impact on cotton improvement.</title>
        <authorList>
            <person name="Chen Z.J."/>
            <person name="Sreedasyam A."/>
            <person name="Ando A."/>
            <person name="Song Q."/>
            <person name="De Santiago L.M."/>
            <person name="Hulse-Kemp A.M."/>
            <person name="Ding M."/>
            <person name="Ye W."/>
            <person name="Kirkbride R.C."/>
            <person name="Jenkins J."/>
            <person name="Plott C."/>
            <person name="Lovell J."/>
            <person name="Lin Y.M."/>
            <person name="Vaughn R."/>
            <person name="Liu B."/>
            <person name="Simpson S."/>
            <person name="Scheffler B.E."/>
            <person name="Wen L."/>
            <person name="Saski C.A."/>
            <person name="Grover C.E."/>
            <person name="Hu G."/>
            <person name="Conover J.L."/>
            <person name="Carlson J.W."/>
            <person name="Shu S."/>
            <person name="Boston L.B."/>
            <person name="Williams M."/>
            <person name="Peterson D.G."/>
            <person name="McGee K."/>
            <person name="Jones D.C."/>
            <person name="Wendel J.F."/>
            <person name="Stelly D.M."/>
            <person name="Grimwood J."/>
            <person name="Schmutz J."/>
        </authorList>
    </citation>
    <scope>NUCLEOTIDE SEQUENCE [LARGE SCALE GENOMIC DNA]</scope>
    <source>
        <strain evidence="1">cv. TM-1</strain>
    </source>
</reference>
<evidence type="ECO:0000313" key="2">
    <source>
        <dbReference type="RefSeq" id="XP_016683859.1"/>
    </source>
</evidence>
<dbReference type="AlphaFoldDB" id="A0A1U8J6N8"/>
<dbReference type="KEGG" id="ghi:107902146"/>
<name>A0A1U8J6N8_GOSHI</name>
<reference evidence="2" key="2">
    <citation type="submission" date="2025-08" db="UniProtKB">
        <authorList>
            <consortium name="RefSeq"/>
        </authorList>
    </citation>
    <scope>IDENTIFICATION</scope>
</reference>
<accession>A0A1U8J6N8</accession>
<sequence length="225" mass="24468">MATTNSAASDSVELNGSVFIADQVVNSFPRHEVVKLDEGTFLQWKQQVRFIVNGYDLFGFLDGSVSAPPRFVQAPDGALVLNPAASVFTQQDNLITSWLLSTISSTIISSFMDVQSASEVWSTALAMFAADTNMRQERLRHELHSLKKGSLSIREYVAKLKSLCAHLEASGTSVSVAERTAVMLVGLSSEFEGVVSSASLSTTPLPFQRLVDALIECENRHVPLD</sequence>
<dbReference type="RefSeq" id="XP_016683859.1">
    <property type="nucleotide sequence ID" value="XM_016828370.1"/>
</dbReference>
<dbReference type="STRING" id="3635.A0A1U8J6N8"/>
<evidence type="ECO:0000313" key="1">
    <source>
        <dbReference type="Proteomes" id="UP000818029"/>
    </source>
</evidence>
<dbReference type="OrthoDB" id="1845088at2759"/>
<dbReference type="PANTHER" id="PTHR47481:SF10">
    <property type="entry name" value="COPIA-LIKE POLYPROTEIN_RETROTRANSPOSON"/>
    <property type="match status" value="1"/>
</dbReference>